<dbReference type="STRING" id="545695.TREAZ_3519"/>
<dbReference type="InterPro" id="IPR038570">
    <property type="entry name" value="HicA_sf"/>
</dbReference>
<protein>
    <submittedName>
        <fullName evidence="8">Conserved domain protein</fullName>
    </submittedName>
</protein>
<dbReference type="Proteomes" id="UP000009222">
    <property type="component" value="Chromosome"/>
</dbReference>
<evidence type="ECO:0000256" key="1">
    <source>
        <dbReference type="ARBA" id="ARBA00006620"/>
    </source>
</evidence>
<evidence type="ECO:0000256" key="6">
    <source>
        <dbReference type="ARBA" id="ARBA00022884"/>
    </source>
</evidence>
<accession>F5Y7B4</accession>
<dbReference type="KEGG" id="taz:TREAZ_3519"/>
<keyword evidence="9" id="KW-1185">Reference proteome</keyword>
<dbReference type="SUPFAM" id="SSF54786">
    <property type="entry name" value="YcfA/nrd intein domain"/>
    <property type="match status" value="1"/>
</dbReference>
<evidence type="ECO:0000256" key="7">
    <source>
        <dbReference type="ARBA" id="ARBA00023016"/>
    </source>
</evidence>
<evidence type="ECO:0000256" key="4">
    <source>
        <dbReference type="ARBA" id="ARBA00022759"/>
    </source>
</evidence>
<reference evidence="9" key="1">
    <citation type="submission" date="2009-12" db="EMBL/GenBank/DDBJ databases">
        <title>Complete sequence of Treponema azotonutricium strain ZAS-9.</title>
        <authorList>
            <person name="Tetu S.G."/>
            <person name="Matson E."/>
            <person name="Ren Q."/>
            <person name="Seshadri R."/>
            <person name="Elbourne L."/>
            <person name="Hassan K.A."/>
            <person name="Durkin A."/>
            <person name="Radune D."/>
            <person name="Mohamoud Y."/>
            <person name="Shay R."/>
            <person name="Jin S."/>
            <person name="Zhang X."/>
            <person name="Lucey K."/>
            <person name="Ballor N.R."/>
            <person name="Ottesen E."/>
            <person name="Rosenthal R."/>
            <person name="Allen A."/>
            <person name="Leadbetter J.R."/>
            <person name="Paulsen I.T."/>
        </authorList>
    </citation>
    <scope>NUCLEOTIDE SEQUENCE [LARGE SCALE GENOMIC DNA]</scope>
    <source>
        <strain evidence="9">ATCC BAA-888 / DSM 13862 / ZAS-9</strain>
    </source>
</reference>
<keyword evidence="5" id="KW-0378">Hydrolase</keyword>
<sequence>MMKQIDLVKTIIKNGAVFIRHGSNHDWYRNPKTGISEAVPRHREIKEYLAQKIIKNLS</sequence>
<keyword evidence="2" id="KW-1277">Toxin-antitoxin system</keyword>
<keyword evidence="7" id="KW-0346">Stress response</keyword>
<gene>
    <name evidence="8" type="ordered locus">TREAZ_3519</name>
</gene>
<dbReference type="AlphaFoldDB" id="F5Y7B4"/>
<evidence type="ECO:0000256" key="2">
    <source>
        <dbReference type="ARBA" id="ARBA00022649"/>
    </source>
</evidence>
<dbReference type="InterPro" id="IPR012933">
    <property type="entry name" value="HicA_mRNA_interferase"/>
</dbReference>
<dbReference type="InParanoid" id="F5Y7B4"/>
<evidence type="ECO:0000256" key="3">
    <source>
        <dbReference type="ARBA" id="ARBA00022722"/>
    </source>
</evidence>
<reference evidence="8 9" key="2">
    <citation type="journal article" date="2011" name="ISME J.">
        <title>RNA-seq reveals cooperative metabolic interactions between two termite-gut spirochete species in co-culture.</title>
        <authorList>
            <person name="Rosenthal A.Z."/>
            <person name="Matson E.G."/>
            <person name="Eldar A."/>
            <person name="Leadbetter J.R."/>
        </authorList>
    </citation>
    <scope>NUCLEOTIDE SEQUENCE [LARGE SCALE GENOMIC DNA]</scope>
    <source>
        <strain evidence="9">ATCC BAA-888 / DSM 13862 / ZAS-9</strain>
    </source>
</reference>
<dbReference type="Pfam" id="PF07927">
    <property type="entry name" value="HicA_toxin"/>
    <property type="match status" value="1"/>
</dbReference>
<dbReference type="Gene3D" id="3.30.920.30">
    <property type="entry name" value="Hypothetical protein"/>
    <property type="match status" value="1"/>
</dbReference>
<dbReference type="GO" id="GO:0004519">
    <property type="term" value="F:endonuclease activity"/>
    <property type="evidence" value="ECO:0007669"/>
    <property type="project" value="UniProtKB-KW"/>
</dbReference>
<dbReference type="GO" id="GO:0003729">
    <property type="term" value="F:mRNA binding"/>
    <property type="evidence" value="ECO:0007669"/>
    <property type="project" value="InterPro"/>
</dbReference>
<keyword evidence="4" id="KW-0255">Endonuclease</keyword>
<name>F5Y7B4_LEAAZ</name>
<dbReference type="eggNOG" id="COG1724">
    <property type="taxonomic scope" value="Bacteria"/>
</dbReference>
<comment type="similarity">
    <text evidence="1">Belongs to the HicA mRNA interferase family.</text>
</comment>
<dbReference type="EMBL" id="CP001841">
    <property type="protein sequence ID" value="AEF81053.1"/>
    <property type="molecule type" value="Genomic_DNA"/>
</dbReference>
<keyword evidence="6" id="KW-0694">RNA-binding</keyword>
<organism evidence="8 9">
    <name type="scientific">Leadbettera azotonutricia (strain ATCC BAA-888 / DSM 13862 / ZAS-9)</name>
    <name type="common">Treponema azotonutricium</name>
    <dbReference type="NCBI Taxonomy" id="545695"/>
    <lineage>
        <taxon>Bacteria</taxon>
        <taxon>Pseudomonadati</taxon>
        <taxon>Spirochaetota</taxon>
        <taxon>Spirochaetia</taxon>
        <taxon>Spirochaetales</taxon>
        <taxon>Breznakiellaceae</taxon>
        <taxon>Leadbettera</taxon>
    </lineage>
</organism>
<keyword evidence="3" id="KW-0540">Nuclease</keyword>
<dbReference type="GO" id="GO:0016787">
    <property type="term" value="F:hydrolase activity"/>
    <property type="evidence" value="ECO:0007669"/>
    <property type="project" value="UniProtKB-KW"/>
</dbReference>
<evidence type="ECO:0000256" key="5">
    <source>
        <dbReference type="ARBA" id="ARBA00022801"/>
    </source>
</evidence>
<dbReference type="HOGENOM" id="CLU_164851_7_2_12"/>
<evidence type="ECO:0000313" key="9">
    <source>
        <dbReference type="Proteomes" id="UP000009222"/>
    </source>
</evidence>
<evidence type="ECO:0000313" key="8">
    <source>
        <dbReference type="EMBL" id="AEF81053.1"/>
    </source>
</evidence>
<proteinExistence type="inferred from homology"/>